<evidence type="ECO:0000313" key="3">
    <source>
        <dbReference type="EMBL" id="CAG11428.1"/>
    </source>
</evidence>
<sequence>MESQLERAADSQRQQVQQADMALERLKKQVELSSEKAYAEMKLQMEKVEEDLNRSKSLREKQAKDFSEQLAALRQRYEQQLSPHSSPALNGPYLCPLRGGQAPDTEDVDLRFPDRPACTSNRCHLYVDGKNLMAEQRSQHEQERTRLQQQHSAEKDSLVQQHQREVDSLEKQVRATLQQHQQQSQEWRKCDAQDPVAFGSVLANIAGMGGFFSRISSLEAELAAMMEQLQGVRAQHKRQLAEMTLQREEERQKAHRDKEEGLKRLRSEMENLRRDLERSHQQEKAAAQEKVGEGSLQFLIVVNFYCLFDLPSYYGMYHILVKVLEFKLRRKHCQKLCLGTESNSRLMQVEEEYGQKLSKSTQLIVELQTSLRDSKEEAVGLRQAAEQQLEEAHARWDGERRKMSQNADEAIKALQEKVESLQRRLHDSEKKLFSKELEGQEKVTEVRRQYEEKIKGLMPAELQTELEDTITSLKSQVGTTS</sequence>
<accession>Q4RJK4</accession>
<feature type="region of interest" description="Disordered" evidence="2">
    <location>
        <begin position="1"/>
        <end position="20"/>
    </location>
</feature>
<evidence type="ECO:0000256" key="2">
    <source>
        <dbReference type="SAM" id="MobiDB-lite"/>
    </source>
</evidence>
<dbReference type="InterPro" id="IPR055310">
    <property type="entry name" value="CEP112"/>
</dbReference>
<feature type="compositionally biased region" description="Basic and acidic residues" evidence="2">
    <location>
        <begin position="1"/>
        <end position="10"/>
    </location>
</feature>
<proteinExistence type="predicted"/>
<gene>
    <name evidence="3" type="ORF">GSTENG00033398001</name>
</gene>
<reference evidence="3" key="1">
    <citation type="journal article" date="2004" name="Nature">
        <title>Genome duplication in the teleost fish Tetraodon nigroviridis reveals the early vertebrate proto-karyotype.</title>
        <authorList>
            <person name="Jaillon O."/>
            <person name="Aury J.-M."/>
            <person name="Brunet F."/>
            <person name="Petit J.-L."/>
            <person name="Stange-Thomann N."/>
            <person name="Mauceli E."/>
            <person name="Bouneau L."/>
            <person name="Fischer C."/>
            <person name="Ozouf-Costaz C."/>
            <person name="Bernot A."/>
            <person name="Nicaud S."/>
            <person name="Jaffe D."/>
            <person name="Fisher S."/>
            <person name="Lutfalla G."/>
            <person name="Dossat C."/>
            <person name="Segurens B."/>
            <person name="Dasilva C."/>
            <person name="Salanoubat M."/>
            <person name="Levy M."/>
            <person name="Boudet N."/>
            <person name="Castellano S."/>
            <person name="Anthouard V."/>
            <person name="Jubin C."/>
            <person name="Castelli V."/>
            <person name="Katinka M."/>
            <person name="Vacherie B."/>
            <person name="Biemont C."/>
            <person name="Skalli Z."/>
            <person name="Cattolico L."/>
            <person name="Poulain J."/>
            <person name="De Berardinis V."/>
            <person name="Cruaud C."/>
            <person name="Duprat S."/>
            <person name="Brottier P."/>
            <person name="Coutanceau J.-P."/>
            <person name="Gouzy J."/>
            <person name="Parra G."/>
            <person name="Lardier G."/>
            <person name="Chapple C."/>
            <person name="McKernan K.J."/>
            <person name="McEwan P."/>
            <person name="Bosak S."/>
            <person name="Kellis M."/>
            <person name="Volff J.-N."/>
            <person name="Guigo R."/>
            <person name="Zody M.C."/>
            <person name="Mesirov J."/>
            <person name="Lindblad-Toh K."/>
            <person name="Birren B."/>
            <person name="Nusbaum C."/>
            <person name="Kahn D."/>
            <person name="Robinson-Rechavi M."/>
            <person name="Laudet V."/>
            <person name="Schachter V."/>
            <person name="Quetier F."/>
            <person name="Saurin W."/>
            <person name="Scarpelli C."/>
            <person name="Wincker P."/>
            <person name="Lander E.S."/>
            <person name="Weissenbach J."/>
            <person name="Roest Crollius H."/>
        </authorList>
    </citation>
    <scope>NUCLEOTIDE SEQUENCE [LARGE SCALE GENOMIC DNA]</scope>
</reference>
<dbReference type="PANTHER" id="PTHR18871">
    <property type="entry name" value="CENTROSOMAL PROTEIN OF 112 KDA"/>
    <property type="match status" value="1"/>
</dbReference>
<feature type="coiled-coil region" evidence="1">
    <location>
        <begin position="215"/>
        <end position="289"/>
    </location>
</feature>
<reference evidence="3" key="2">
    <citation type="submission" date="2004-02" db="EMBL/GenBank/DDBJ databases">
        <authorList>
            <consortium name="Genoscope"/>
            <consortium name="Whitehead Institute Centre for Genome Research"/>
        </authorList>
    </citation>
    <scope>NUCLEOTIDE SEQUENCE</scope>
</reference>
<dbReference type="PANTHER" id="PTHR18871:SF2">
    <property type="entry name" value="CENTROSOMAL PROTEIN OF 112 KDA"/>
    <property type="match status" value="1"/>
</dbReference>
<feature type="coiled-coil region" evidence="1">
    <location>
        <begin position="371"/>
        <end position="438"/>
    </location>
</feature>
<organism evidence="3">
    <name type="scientific">Tetraodon nigroviridis</name>
    <name type="common">Spotted green pufferfish</name>
    <name type="synonym">Chelonodon nigroviridis</name>
    <dbReference type="NCBI Taxonomy" id="99883"/>
    <lineage>
        <taxon>Eukaryota</taxon>
        <taxon>Metazoa</taxon>
        <taxon>Chordata</taxon>
        <taxon>Craniata</taxon>
        <taxon>Vertebrata</taxon>
        <taxon>Euteleostomi</taxon>
        <taxon>Actinopterygii</taxon>
        <taxon>Neopterygii</taxon>
        <taxon>Teleostei</taxon>
        <taxon>Neoteleostei</taxon>
        <taxon>Acanthomorphata</taxon>
        <taxon>Eupercaria</taxon>
        <taxon>Tetraodontiformes</taxon>
        <taxon>Tetradontoidea</taxon>
        <taxon>Tetraodontidae</taxon>
        <taxon>Tetraodon</taxon>
    </lineage>
</organism>
<dbReference type="KEGG" id="tng:GSTEN00033398G001"/>
<dbReference type="OrthoDB" id="78101at2759"/>
<dbReference type="EMBL" id="CAAE01015037">
    <property type="protein sequence ID" value="CAG11428.1"/>
    <property type="molecule type" value="Genomic_DNA"/>
</dbReference>
<keyword evidence="1" id="KW-0175">Coiled coil</keyword>
<feature type="region of interest" description="Disordered" evidence="2">
    <location>
        <begin position="136"/>
        <end position="167"/>
    </location>
</feature>
<feature type="compositionally biased region" description="Basic and acidic residues" evidence="2">
    <location>
        <begin position="137"/>
        <end position="167"/>
    </location>
</feature>
<evidence type="ECO:0000256" key="1">
    <source>
        <dbReference type="SAM" id="Coils"/>
    </source>
</evidence>
<comment type="caution">
    <text evidence="3">The sequence shown here is derived from an EMBL/GenBank/DDBJ whole genome shotgun (WGS) entry which is preliminary data.</text>
</comment>
<dbReference type="AlphaFoldDB" id="Q4RJK4"/>
<protein>
    <submittedName>
        <fullName evidence="3">(spotted green pufferfish) hypothetical protein</fullName>
    </submittedName>
</protein>
<name>Q4RJK4_TETNG</name>